<dbReference type="RefSeq" id="WP_375517494.1">
    <property type="nucleotide sequence ID" value="NZ_JBHILI010000010.1"/>
</dbReference>
<accession>A0ABV5BRL5</accession>
<reference evidence="1 2" key="1">
    <citation type="submission" date="2024-09" db="EMBL/GenBank/DDBJ databases">
        <title>Taxonomic and Genotyping Characterization of Leptospira Strains isolated from Multiple Sources in Colombia highlights the importance of intermediate species.</title>
        <authorList>
            <person name="Torres Higuera L."/>
            <person name="Rojas Tapias D."/>
            <person name="Jimenez Velasquez S."/>
            <person name="Renjifo Ibanez C."/>
        </authorList>
    </citation>
    <scope>NUCLEOTIDE SEQUENCE [LARGE SCALE GENOMIC DNA]</scope>
    <source>
        <strain evidence="1 2">Lep080</strain>
    </source>
</reference>
<evidence type="ECO:0000313" key="2">
    <source>
        <dbReference type="Proteomes" id="UP001580391"/>
    </source>
</evidence>
<dbReference type="EMBL" id="JBHILJ010000009">
    <property type="protein sequence ID" value="MFB5737943.1"/>
    <property type="molecule type" value="Genomic_DNA"/>
</dbReference>
<keyword evidence="2" id="KW-1185">Reference proteome</keyword>
<proteinExistence type="predicted"/>
<comment type="caution">
    <text evidence="1">The sequence shown here is derived from an EMBL/GenBank/DDBJ whole genome shotgun (WGS) entry which is preliminary data.</text>
</comment>
<sequence length="273" mass="31058">MFRIFQIVFLISLIFRCNSPQIATYEEHSDHSEFIGSCLDFLAGRNDLVSLSDPVALEELQHSAEEHSSNTVIIGDLFYDLNAKEGRHFRLDSASRISYYQPKSVVLGGWETIQHLCARHIRYELEKSFLAYREEGTKNRAEKNLILYMKFAEAVKGKPNHIRNFLFIPAFRFAGNEGAYFPSCNLLEKMRDPILSGLQSAKRNPEAMTAWTQMMLAVTNYSAVRNQDCKVTVHSELKFAEKETANFKNEVEQVGKAKSASKIRFGQAAGKSK</sequence>
<name>A0ABV5BRL5_9LEPT</name>
<evidence type="ECO:0008006" key="3">
    <source>
        <dbReference type="Google" id="ProtNLM"/>
    </source>
</evidence>
<evidence type="ECO:0000313" key="1">
    <source>
        <dbReference type="EMBL" id="MFB5737943.1"/>
    </source>
</evidence>
<dbReference type="Proteomes" id="UP001580391">
    <property type="component" value="Unassembled WGS sequence"/>
</dbReference>
<organism evidence="1 2">
    <name type="scientific">Leptospira wolffii</name>
    <dbReference type="NCBI Taxonomy" id="409998"/>
    <lineage>
        <taxon>Bacteria</taxon>
        <taxon>Pseudomonadati</taxon>
        <taxon>Spirochaetota</taxon>
        <taxon>Spirochaetia</taxon>
        <taxon>Leptospirales</taxon>
        <taxon>Leptospiraceae</taxon>
        <taxon>Leptospira</taxon>
    </lineage>
</organism>
<protein>
    <recommendedName>
        <fullName evidence="3">Lipoprotein</fullName>
    </recommendedName>
</protein>
<gene>
    <name evidence="1" type="ORF">ACE5IX_15570</name>
</gene>